<feature type="compositionally biased region" description="Basic and acidic residues" evidence="2">
    <location>
        <begin position="45"/>
        <end position="57"/>
    </location>
</feature>
<feature type="compositionally biased region" description="Polar residues" evidence="2">
    <location>
        <begin position="22"/>
        <end position="35"/>
    </location>
</feature>
<feature type="compositionally biased region" description="Basic residues" evidence="2">
    <location>
        <begin position="1"/>
        <end position="21"/>
    </location>
</feature>
<evidence type="ECO:0000313" key="4">
    <source>
        <dbReference type="Proteomes" id="UP001224412"/>
    </source>
</evidence>
<feature type="repeat" description="TPR" evidence="1">
    <location>
        <begin position="229"/>
        <end position="262"/>
    </location>
</feature>
<dbReference type="Proteomes" id="UP001224412">
    <property type="component" value="Unassembled WGS sequence"/>
</dbReference>
<dbReference type="Gene3D" id="1.25.40.10">
    <property type="entry name" value="Tetratricopeptide repeat domain"/>
    <property type="match status" value="1"/>
</dbReference>
<evidence type="ECO:0000313" key="3">
    <source>
        <dbReference type="EMBL" id="MDK4307644.1"/>
    </source>
</evidence>
<dbReference type="PROSITE" id="PS50005">
    <property type="entry name" value="TPR"/>
    <property type="match status" value="1"/>
</dbReference>
<accession>A0AAP4BQQ1</accession>
<dbReference type="RefSeq" id="WP_021353145.1">
    <property type="nucleotide sequence ID" value="NZ_CP100362.1"/>
</dbReference>
<reference evidence="3" key="1">
    <citation type="submission" date="2023-05" db="EMBL/GenBank/DDBJ databases">
        <title>Metabolic capabilities are highly conserved among human nasal-associated Corynebacterium species in pangenomic analyses.</title>
        <authorList>
            <person name="Tran T.H."/>
            <person name="Roberts A.Q."/>
            <person name="Escapa I.F."/>
            <person name="Gao W."/>
            <person name="Conlan S."/>
            <person name="Kong H."/>
            <person name="Segre J.A."/>
            <person name="Kelly M.S."/>
            <person name="Lemon K.P."/>
        </authorList>
    </citation>
    <scope>NUCLEOTIDE SEQUENCE</scope>
    <source>
        <strain evidence="3">KPL2773</strain>
    </source>
</reference>
<gene>
    <name evidence="3" type="ORF">QPX42_08845</name>
</gene>
<dbReference type="InterPro" id="IPR011990">
    <property type="entry name" value="TPR-like_helical_dom_sf"/>
</dbReference>
<protein>
    <recommendedName>
        <fullName evidence="5">Tetratricopeptide repeat protein</fullName>
    </recommendedName>
</protein>
<feature type="region of interest" description="Disordered" evidence="2">
    <location>
        <begin position="1"/>
        <end position="68"/>
    </location>
</feature>
<dbReference type="SUPFAM" id="SSF48452">
    <property type="entry name" value="TPR-like"/>
    <property type="match status" value="1"/>
</dbReference>
<organism evidence="3 4">
    <name type="scientific">Corynebacterium pseudodiphtheriticum</name>
    <dbReference type="NCBI Taxonomy" id="37637"/>
    <lineage>
        <taxon>Bacteria</taxon>
        <taxon>Bacillati</taxon>
        <taxon>Actinomycetota</taxon>
        <taxon>Actinomycetes</taxon>
        <taxon>Mycobacteriales</taxon>
        <taxon>Corynebacteriaceae</taxon>
        <taxon>Corynebacterium</taxon>
    </lineage>
</organism>
<evidence type="ECO:0008006" key="5">
    <source>
        <dbReference type="Google" id="ProtNLM"/>
    </source>
</evidence>
<dbReference type="GeneID" id="42780676"/>
<name>A0AAP4BQQ1_9CORY</name>
<dbReference type="InterPro" id="IPR019734">
    <property type="entry name" value="TPR_rpt"/>
</dbReference>
<keyword evidence="1" id="KW-0802">TPR repeat</keyword>
<sequence>MNKPAGRPRRTGNKGNKRTHSQNRGGRQFDSQRSAKANKGPQKPGFREDRLNKRSTEPDLPDDIDPTVLDPTVLQDLKVLSKDNADSVAKHMIMSATLMEEDPQLALRHARAAKDRAGRVSVAREVNGIAAYHAGEWKEALAELRASRRMHGGPGLLAVMADCERGLGRPEKAIELSKSPEARNLPLDEAIELAIVAAGARLDQQQADSAVITLQRANPDKADRGMAAVRLSYAYANALLEAGRRDEALDWFEHAAEIDEEEWTDAEVRLEELKKSS</sequence>
<comment type="caution">
    <text evidence="3">The sequence shown here is derived from an EMBL/GenBank/DDBJ whole genome shotgun (WGS) entry which is preliminary data.</text>
</comment>
<dbReference type="EMBL" id="JASNVH010000013">
    <property type="protein sequence ID" value="MDK4307644.1"/>
    <property type="molecule type" value="Genomic_DNA"/>
</dbReference>
<evidence type="ECO:0000256" key="2">
    <source>
        <dbReference type="SAM" id="MobiDB-lite"/>
    </source>
</evidence>
<evidence type="ECO:0000256" key="1">
    <source>
        <dbReference type="PROSITE-ProRule" id="PRU00339"/>
    </source>
</evidence>
<proteinExistence type="predicted"/>
<dbReference type="AlphaFoldDB" id="A0AAP4BQQ1"/>